<feature type="region of interest" description="Disordered" evidence="1">
    <location>
        <begin position="36"/>
        <end position="64"/>
    </location>
</feature>
<dbReference type="STRING" id="764103.G7DT81"/>
<dbReference type="Pfam" id="PF00856">
    <property type="entry name" value="SET"/>
    <property type="match status" value="1"/>
</dbReference>
<protein>
    <recommendedName>
        <fullName evidence="2">SET domain-containing protein</fullName>
    </recommendedName>
</protein>
<reference evidence="3 4" key="2">
    <citation type="journal article" date="2012" name="Open Biol.">
        <title>Characteristics of nucleosomes and linker DNA regions on the genome of the basidiomycete Mixia osmundae revealed by mono- and dinucleosome mapping.</title>
        <authorList>
            <person name="Nishida H."/>
            <person name="Kondo S."/>
            <person name="Matsumoto T."/>
            <person name="Suzuki Y."/>
            <person name="Yoshikawa H."/>
            <person name="Taylor T.D."/>
            <person name="Sugiyama J."/>
        </authorList>
    </citation>
    <scope>NUCLEOTIDE SEQUENCE [LARGE SCALE GENOMIC DNA]</scope>
    <source>
        <strain evidence="4">CBS 9802 / IAM 14324 / JCM 22182 / KY 12970</strain>
    </source>
</reference>
<dbReference type="HOGENOM" id="CLU_055849_0_0_1"/>
<evidence type="ECO:0000313" key="4">
    <source>
        <dbReference type="Proteomes" id="UP000009131"/>
    </source>
</evidence>
<evidence type="ECO:0000259" key="2">
    <source>
        <dbReference type="PROSITE" id="PS50280"/>
    </source>
</evidence>
<proteinExistence type="predicted"/>
<dbReference type="InterPro" id="IPR046341">
    <property type="entry name" value="SET_dom_sf"/>
</dbReference>
<dbReference type="InterPro" id="IPR039977">
    <property type="entry name" value="Suv4-20/Set9"/>
</dbReference>
<dbReference type="SMART" id="SM00317">
    <property type="entry name" value="SET"/>
    <property type="match status" value="1"/>
</dbReference>
<feature type="region of interest" description="Disordered" evidence="1">
    <location>
        <begin position="348"/>
        <end position="369"/>
    </location>
</feature>
<dbReference type="SUPFAM" id="SSF82199">
    <property type="entry name" value="SET domain"/>
    <property type="match status" value="1"/>
</dbReference>
<dbReference type="Proteomes" id="UP000009131">
    <property type="component" value="Unassembled WGS sequence"/>
</dbReference>
<dbReference type="InterPro" id="IPR001214">
    <property type="entry name" value="SET_dom"/>
</dbReference>
<reference evidence="3 4" key="1">
    <citation type="journal article" date="2011" name="J. Gen. Appl. Microbiol.">
        <title>Draft genome sequencing of the enigmatic basidiomycete Mixia osmundae.</title>
        <authorList>
            <person name="Nishida H."/>
            <person name="Nagatsuka Y."/>
            <person name="Sugiyama J."/>
        </authorList>
    </citation>
    <scope>NUCLEOTIDE SEQUENCE [LARGE SCALE GENOMIC DNA]</scope>
    <source>
        <strain evidence="4">CBS 9802 / IAM 14324 / JCM 22182 / KY 12970</strain>
    </source>
</reference>
<name>G7DT81_MIXOS</name>
<gene>
    <name evidence="3" type="primary">Mo00374</name>
    <name evidence="3" type="ORF">E5Q_00374</name>
</gene>
<dbReference type="EMBL" id="BABT02000025">
    <property type="protein sequence ID" value="GAA93728.1"/>
    <property type="molecule type" value="Genomic_DNA"/>
</dbReference>
<dbReference type="PANTHER" id="PTHR12977">
    <property type="entry name" value="SUPPRESSOR OF VARIEGATION 4-20-RELATED"/>
    <property type="match status" value="1"/>
</dbReference>
<dbReference type="Gene3D" id="2.170.270.10">
    <property type="entry name" value="SET domain"/>
    <property type="match status" value="1"/>
</dbReference>
<dbReference type="InParanoid" id="G7DT81"/>
<dbReference type="GO" id="GO:0042799">
    <property type="term" value="F:histone H4K20 methyltransferase activity"/>
    <property type="evidence" value="ECO:0007669"/>
    <property type="project" value="TreeGrafter"/>
</dbReference>
<dbReference type="PANTHER" id="PTHR12977:SF4">
    <property type="entry name" value="HISTONE-LYSINE N-METHYLTRANSFERASE KMT5B"/>
    <property type="match status" value="1"/>
</dbReference>
<evidence type="ECO:0000256" key="1">
    <source>
        <dbReference type="SAM" id="MobiDB-lite"/>
    </source>
</evidence>
<feature type="compositionally biased region" description="Polar residues" evidence="1">
    <location>
        <begin position="36"/>
        <end position="46"/>
    </location>
</feature>
<sequence>MPPKARQYVYRPKRDNYSAICRCSRGFGNRQSKLNCTNRAHASPTPTGRPRKRARSELSSGRHLEGVSLDNEPAVIDDTITDFLFDRGILSGAGPALKFGRDHAPGDGRELSLEDIVDLLYNQSITLESAVTRMLDRVFPEEADRARAAVQSYMAMFEPSSAFELAFTDRYAVTQMLRESLIDGKLGLTVLARRDFAEGEIIPGLDGPVFPHDPNLHNDFSTFYDTSRQREMGLCGPARLVNHDCNNNVRFVRLEGGRIGFRATRPIANGEEILTTYGPSSFGANNVGCCCQTCELANKGAYEGLNKFGLSDLIRRREKLWPGADDMDLTFTTPVRLALYVRADTTQPMPQPTAFPAPATAGGGPLPTVDLSVPSDLEVKAALMVDESNLAPELRALPMTAPSPASYALL</sequence>
<dbReference type="PROSITE" id="PS50280">
    <property type="entry name" value="SET"/>
    <property type="match status" value="1"/>
</dbReference>
<organism evidence="3 4">
    <name type="scientific">Mixia osmundae (strain CBS 9802 / IAM 14324 / JCM 22182 / KY 12970)</name>
    <dbReference type="NCBI Taxonomy" id="764103"/>
    <lineage>
        <taxon>Eukaryota</taxon>
        <taxon>Fungi</taxon>
        <taxon>Dikarya</taxon>
        <taxon>Basidiomycota</taxon>
        <taxon>Pucciniomycotina</taxon>
        <taxon>Mixiomycetes</taxon>
        <taxon>Mixiales</taxon>
        <taxon>Mixiaceae</taxon>
        <taxon>Mixia</taxon>
    </lineage>
</organism>
<evidence type="ECO:0000313" key="3">
    <source>
        <dbReference type="EMBL" id="GAA93728.1"/>
    </source>
</evidence>
<dbReference type="AlphaFoldDB" id="G7DT81"/>
<comment type="caution">
    <text evidence="3">The sequence shown here is derived from an EMBL/GenBank/DDBJ whole genome shotgun (WGS) entry which is preliminary data.</text>
</comment>
<feature type="domain" description="SET" evidence="2">
    <location>
        <begin position="161"/>
        <end position="278"/>
    </location>
</feature>
<keyword evidence="4" id="KW-1185">Reference proteome</keyword>
<dbReference type="GO" id="GO:0005634">
    <property type="term" value="C:nucleus"/>
    <property type="evidence" value="ECO:0007669"/>
    <property type="project" value="TreeGrafter"/>
</dbReference>
<accession>G7DT81</accession>
<dbReference type="OrthoDB" id="6627536at2759"/>
<dbReference type="eggNOG" id="KOG2589">
    <property type="taxonomic scope" value="Eukaryota"/>
</dbReference>